<evidence type="ECO:0000256" key="7">
    <source>
        <dbReference type="ARBA" id="ARBA00023014"/>
    </source>
</evidence>
<evidence type="ECO:0000313" key="12">
    <source>
        <dbReference type="EMBL" id="SFL11915.1"/>
    </source>
</evidence>
<dbReference type="STRING" id="553466.SAMN04487950_2570"/>
<proteinExistence type="inferred from homology"/>
<evidence type="ECO:0000256" key="3">
    <source>
        <dbReference type="ARBA" id="ARBA00022714"/>
    </source>
</evidence>
<dbReference type="AlphaFoldDB" id="A0A1I4F1Q0"/>
<dbReference type="PANTHER" id="PTHR43112">
    <property type="entry name" value="FERREDOXIN"/>
    <property type="match status" value="1"/>
</dbReference>
<dbReference type="Gene3D" id="3.10.20.30">
    <property type="match status" value="1"/>
</dbReference>
<keyword evidence="6" id="KW-0408">Iron</keyword>
<dbReference type="SMART" id="SM00271">
    <property type="entry name" value="DnaJ"/>
    <property type="match status" value="1"/>
</dbReference>
<evidence type="ECO:0000256" key="9">
    <source>
        <dbReference type="SAM" id="MobiDB-lite"/>
    </source>
</evidence>
<protein>
    <submittedName>
        <fullName evidence="12">Ferredoxin</fullName>
    </submittedName>
</protein>
<dbReference type="InterPro" id="IPR012675">
    <property type="entry name" value="Beta-grasp_dom_sf"/>
</dbReference>
<dbReference type="InterPro" id="IPR006058">
    <property type="entry name" value="2Fe2S_fd_BS"/>
</dbReference>
<dbReference type="InterPro" id="IPR001041">
    <property type="entry name" value="2Fe-2S_ferredoxin-type"/>
</dbReference>
<organism evidence="12 13">
    <name type="scientific">Halogranum rubrum</name>
    <dbReference type="NCBI Taxonomy" id="553466"/>
    <lineage>
        <taxon>Archaea</taxon>
        <taxon>Methanobacteriati</taxon>
        <taxon>Methanobacteriota</taxon>
        <taxon>Stenosarchaea group</taxon>
        <taxon>Halobacteria</taxon>
        <taxon>Halobacteriales</taxon>
        <taxon>Haloferacaceae</taxon>
    </lineage>
</organism>
<dbReference type="PANTHER" id="PTHR43112:SF3">
    <property type="entry name" value="FERREDOXIN-2, CHLOROPLASTIC"/>
    <property type="match status" value="1"/>
</dbReference>
<evidence type="ECO:0000256" key="8">
    <source>
        <dbReference type="ARBA" id="ARBA00034078"/>
    </source>
</evidence>
<evidence type="ECO:0000256" key="4">
    <source>
        <dbReference type="ARBA" id="ARBA00022723"/>
    </source>
</evidence>
<keyword evidence="13" id="KW-1185">Reference proteome</keyword>
<name>A0A1I4F1Q0_9EURY</name>
<sequence>MASPFEILGIDADADDDEIVRAYRERVKAVHPDQGGSTREFLAVQRAYELLQNGNGDASLDVGDDAERATETGDEEPASSSEATNGAGQDPEPEDVAEGYRVEYLNYETLSDHGWDLGDDDLFEKAADADLSPEDYGVLSFTDDRNLLAAAEKSGYAWPFACRGGACANCAIAVVEGEVEMPSNHILSQEMVDRGLRLSCISVPKTEELKILYNVKSLPGLDELRLPAQQFDKARSND</sequence>
<dbReference type="CDD" id="cd06257">
    <property type="entry name" value="DnaJ"/>
    <property type="match status" value="1"/>
</dbReference>
<dbReference type="GO" id="GO:0046872">
    <property type="term" value="F:metal ion binding"/>
    <property type="evidence" value="ECO:0007669"/>
    <property type="project" value="UniProtKB-KW"/>
</dbReference>
<reference evidence="13" key="1">
    <citation type="submission" date="2016-10" db="EMBL/GenBank/DDBJ databases">
        <authorList>
            <person name="Varghese N."/>
            <person name="Submissions S."/>
        </authorList>
    </citation>
    <scope>NUCLEOTIDE SEQUENCE [LARGE SCALE GENOMIC DNA]</scope>
    <source>
        <strain evidence="13">CGMCC 1.7738</strain>
    </source>
</reference>
<evidence type="ECO:0000256" key="1">
    <source>
        <dbReference type="ARBA" id="ARBA00007874"/>
    </source>
</evidence>
<evidence type="ECO:0000259" key="11">
    <source>
        <dbReference type="PROSITE" id="PS51085"/>
    </source>
</evidence>
<dbReference type="EMBL" id="FOTC01000002">
    <property type="protein sequence ID" value="SFL11915.1"/>
    <property type="molecule type" value="Genomic_DNA"/>
</dbReference>
<keyword evidence="4" id="KW-0479">Metal-binding</keyword>
<dbReference type="SUPFAM" id="SSF54292">
    <property type="entry name" value="2Fe-2S ferredoxin-like"/>
    <property type="match status" value="1"/>
</dbReference>
<feature type="domain" description="J" evidence="10">
    <location>
        <begin position="3"/>
        <end position="64"/>
    </location>
</feature>
<gene>
    <name evidence="12" type="ORF">SAMN04487950_2570</name>
</gene>
<feature type="region of interest" description="Disordered" evidence="9">
    <location>
        <begin position="53"/>
        <end position="94"/>
    </location>
</feature>
<dbReference type="Pfam" id="PF00226">
    <property type="entry name" value="DnaJ"/>
    <property type="match status" value="1"/>
</dbReference>
<dbReference type="InterPro" id="IPR036010">
    <property type="entry name" value="2Fe-2S_ferredoxin-like_sf"/>
</dbReference>
<feature type="compositionally biased region" description="Polar residues" evidence="9">
    <location>
        <begin position="78"/>
        <end position="87"/>
    </location>
</feature>
<evidence type="ECO:0000256" key="6">
    <source>
        <dbReference type="ARBA" id="ARBA00023004"/>
    </source>
</evidence>
<accession>A0A1I4F1Q0</accession>
<dbReference type="InterPro" id="IPR001623">
    <property type="entry name" value="DnaJ_domain"/>
</dbReference>
<evidence type="ECO:0000313" key="13">
    <source>
        <dbReference type="Proteomes" id="UP000199607"/>
    </source>
</evidence>
<dbReference type="Gene3D" id="1.10.287.110">
    <property type="entry name" value="DnaJ domain"/>
    <property type="match status" value="1"/>
</dbReference>
<dbReference type="InterPro" id="IPR036869">
    <property type="entry name" value="J_dom_sf"/>
</dbReference>
<dbReference type="InterPro" id="IPR053441">
    <property type="entry name" value="2Fe2S_Ferredoxin"/>
</dbReference>
<dbReference type="SUPFAM" id="SSF46565">
    <property type="entry name" value="Chaperone J-domain"/>
    <property type="match status" value="1"/>
</dbReference>
<evidence type="ECO:0000259" key="10">
    <source>
        <dbReference type="PROSITE" id="PS50076"/>
    </source>
</evidence>
<evidence type="ECO:0000256" key="2">
    <source>
        <dbReference type="ARBA" id="ARBA00022448"/>
    </source>
</evidence>
<dbReference type="CDD" id="cd00207">
    <property type="entry name" value="fer2"/>
    <property type="match status" value="1"/>
</dbReference>
<dbReference type="NCBIfam" id="NF041393">
    <property type="entry name" value="Frdxn_Halo"/>
    <property type="match status" value="1"/>
</dbReference>
<dbReference type="Proteomes" id="UP000199607">
    <property type="component" value="Unassembled WGS sequence"/>
</dbReference>
<keyword evidence="5" id="KW-0249">Electron transport</keyword>
<dbReference type="PROSITE" id="PS50076">
    <property type="entry name" value="DNAJ_2"/>
    <property type="match status" value="1"/>
</dbReference>
<keyword evidence="2" id="KW-0813">Transport</keyword>
<keyword evidence="3" id="KW-0001">2Fe-2S</keyword>
<dbReference type="PRINTS" id="PR00625">
    <property type="entry name" value="JDOMAIN"/>
</dbReference>
<dbReference type="PROSITE" id="PS51085">
    <property type="entry name" value="2FE2S_FER_2"/>
    <property type="match status" value="1"/>
</dbReference>
<dbReference type="Pfam" id="PF00111">
    <property type="entry name" value="Fer2"/>
    <property type="match status" value="1"/>
</dbReference>
<evidence type="ECO:0000256" key="5">
    <source>
        <dbReference type="ARBA" id="ARBA00022982"/>
    </source>
</evidence>
<dbReference type="PROSITE" id="PS00197">
    <property type="entry name" value="2FE2S_FER_1"/>
    <property type="match status" value="1"/>
</dbReference>
<dbReference type="RefSeq" id="WP_089869828.1">
    <property type="nucleotide sequence ID" value="NZ_FOTC01000002.1"/>
</dbReference>
<keyword evidence="7" id="KW-0411">Iron-sulfur</keyword>
<comment type="similarity">
    <text evidence="1">Belongs to the 2Fe2S plant-type ferredoxin family.</text>
</comment>
<comment type="cofactor">
    <cofactor evidence="8">
        <name>[2Fe-2S] cluster</name>
        <dbReference type="ChEBI" id="CHEBI:190135"/>
    </cofactor>
</comment>
<dbReference type="GO" id="GO:0051537">
    <property type="term" value="F:2 iron, 2 sulfur cluster binding"/>
    <property type="evidence" value="ECO:0007669"/>
    <property type="project" value="UniProtKB-KW"/>
</dbReference>
<feature type="domain" description="2Fe-2S ferredoxin-type" evidence="11">
    <location>
        <begin position="127"/>
        <end position="217"/>
    </location>
</feature>